<name>A0A173MEV8_9BACT</name>
<dbReference type="KEGG" id="fln:FLA_2147"/>
<keyword evidence="1" id="KW-1133">Transmembrane helix</keyword>
<dbReference type="STRING" id="477680.SAMN05421788_106192"/>
<keyword evidence="1" id="KW-0472">Membrane</keyword>
<protein>
    <submittedName>
        <fullName evidence="2">Uncharacterized protein</fullName>
    </submittedName>
</protein>
<keyword evidence="3" id="KW-1185">Reference proteome</keyword>
<keyword evidence="1" id="KW-0812">Transmembrane</keyword>
<dbReference type="AlphaFoldDB" id="A0A173MEV8"/>
<dbReference type="Proteomes" id="UP000186917">
    <property type="component" value="Unassembled WGS sequence"/>
</dbReference>
<feature type="transmembrane region" description="Helical" evidence="1">
    <location>
        <begin position="88"/>
        <end position="106"/>
    </location>
</feature>
<gene>
    <name evidence="2" type="ORF">SAMN05421788_106192</name>
</gene>
<organism evidence="2 3">
    <name type="scientific">Filimonas lacunae</name>
    <dbReference type="NCBI Taxonomy" id="477680"/>
    <lineage>
        <taxon>Bacteria</taxon>
        <taxon>Pseudomonadati</taxon>
        <taxon>Bacteroidota</taxon>
        <taxon>Chitinophagia</taxon>
        <taxon>Chitinophagales</taxon>
        <taxon>Chitinophagaceae</taxon>
        <taxon>Filimonas</taxon>
    </lineage>
</organism>
<evidence type="ECO:0000313" key="3">
    <source>
        <dbReference type="Proteomes" id="UP000186917"/>
    </source>
</evidence>
<reference evidence="3" key="1">
    <citation type="submission" date="2017-01" db="EMBL/GenBank/DDBJ databases">
        <authorList>
            <person name="Varghese N."/>
            <person name="Submissions S."/>
        </authorList>
    </citation>
    <scope>NUCLEOTIDE SEQUENCE [LARGE SCALE GENOMIC DNA]</scope>
    <source>
        <strain evidence="3">DSM 21054</strain>
    </source>
</reference>
<feature type="transmembrane region" description="Helical" evidence="1">
    <location>
        <begin position="61"/>
        <end position="82"/>
    </location>
</feature>
<accession>A0A173MEV8</accession>
<evidence type="ECO:0000313" key="2">
    <source>
        <dbReference type="EMBL" id="SIT24802.1"/>
    </source>
</evidence>
<sequence length="195" mass="21600">MTPASELIKQYIADETAGLSKLQKFFGATPKVIDTHDMVAASFKPPPNNETVIKPSASNKIFSVFIILFLLFWASSISKTLLAQKIPLPIGLILITLAAIFIFVVLKYSAFNEKLWYSITLTPTDIALGQSHILWKDIAATAIMSQTEGKNTESYLLLFLHDDTVEKLDLAKFNTSAKQLSAAIEYYKNTQPAIV</sequence>
<proteinExistence type="predicted"/>
<evidence type="ECO:0000256" key="1">
    <source>
        <dbReference type="SAM" id="Phobius"/>
    </source>
</evidence>
<dbReference type="RefSeq" id="WP_076380395.1">
    <property type="nucleotide sequence ID" value="NZ_AP017422.1"/>
</dbReference>
<dbReference type="EMBL" id="FTOR01000006">
    <property type="protein sequence ID" value="SIT24802.1"/>
    <property type="molecule type" value="Genomic_DNA"/>
</dbReference>